<dbReference type="AlphaFoldDB" id="A0A8C5IZR6"/>
<protein>
    <submittedName>
        <fullName evidence="2">Uncharacterized protein</fullName>
    </submittedName>
</protein>
<dbReference type="Proteomes" id="UP000694408">
    <property type="component" value="Unplaced"/>
</dbReference>
<name>A0A8C5IZR6_JUNHY</name>
<feature type="region of interest" description="Disordered" evidence="1">
    <location>
        <begin position="34"/>
        <end position="62"/>
    </location>
</feature>
<sequence length="123" mass="13634">MTIAALHEDNVVQHDEQSFLSLLRVDKPLDSLHEDAEHERSGKDGVAESPQHVCPAEAERAGLVPLDAAEADADQPDDHGDQRIAHVGDRDLNEWLEGYAEAFCSHGWSTRLKILIPETKGYQ</sequence>
<evidence type="ECO:0000313" key="3">
    <source>
        <dbReference type="Proteomes" id="UP000694408"/>
    </source>
</evidence>
<reference evidence="2" key="2">
    <citation type="submission" date="2025-09" db="UniProtKB">
        <authorList>
            <consortium name="Ensembl"/>
        </authorList>
    </citation>
    <scope>IDENTIFICATION</scope>
</reference>
<organism evidence="2 3">
    <name type="scientific">Junco hyemalis</name>
    <name type="common">Dark-eyed junco</name>
    <dbReference type="NCBI Taxonomy" id="40217"/>
    <lineage>
        <taxon>Eukaryota</taxon>
        <taxon>Metazoa</taxon>
        <taxon>Chordata</taxon>
        <taxon>Craniata</taxon>
        <taxon>Vertebrata</taxon>
        <taxon>Euteleostomi</taxon>
        <taxon>Archelosauria</taxon>
        <taxon>Archosauria</taxon>
        <taxon>Dinosauria</taxon>
        <taxon>Saurischia</taxon>
        <taxon>Theropoda</taxon>
        <taxon>Coelurosauria</taxon>
        <taxon>Aves</taxon>
        <taxon>Neognathae</taxon>
        <taxon>Neoaves</taxon>
        <taxon>Telluraves</taxon>
        <taxon>Australaves</taxon>
        <taxon>Passeriformes</taxon>
        <taxon>Passerellidae</taxon>
        <taxon>Junco</taxon>
    </lineage>
</organism>
<accession>A0A8C5IZR6</accession>
<keyword evidence="3" id="KW-1185">Reference proteome</keyword>
<proteinExistence type="predicted"/>
<evidence type="ECO:0000313" key="2">
    <source>
        <dbReference type="Ensembl" id="ENSJHYP00000010550.1"/>
    </source>
</evidence>
<feature type="compositionally biased region" description="Basic and acidic residues" evidence="1">
    <location>
        <begin position="34"/>
        <end position="46"/>
    </location>
</feature>
<dbReference type="Ensembl" id="ENSJHYT00000012754.1">
    <property type="protein sequence ID" value="ENSJHYP00000010550.1"/>
    <property type="gene ID" value="ENSJHYG00000008281.1"/>
</dbReference>
<reference evidence="2" key="1">
    <citation type="submission" date="2025-08" db="UniProtKB">
        <authorList>
            <consortium name="Ensembl"/>
        </authorList>
    </citation>
    <scope>IDENTIFICATION</scope>
</reference>
<evidence type="ECO:0000256" key="1">
    <source>
        <dbReference type="SAM" id="MobiDB-lite"/>
    </source>
</evidence>